<dbReference type="AlphaFoldDB" id="A0A182IFR6"/>
<name>A0A182IFR6_ANOAR</name>
<reference evidence="1" key="1">
    <citation type="submission" date="2022-08" db="UniProtKB">
        <authorList>
            <consortium name="EnsemblMetazoa"/>
        </authorList>
    </citation>
    <scope>IDENTIFICATION</scope>
    <source>
        <strain evidence="1">Dongola</strain>
    </source>
</reference>
<dbReference type="VEuPathDB" id="VectorBase:AARA014324"/>
<dbReference type="SUPFAM" id="SSF161270">
    <property type="entry name" value="PspA lactotransferrin-binding region"/>
    <property type="match status" value="1"/>
</dbReference>
<keyword evidence="2" id="KW-1185">Reference proteome</keyword>
<accession>A0A182IFR6</accession>
<dbReference type="EMBL" id="APCN01004632">
    <property type="status" value="NOT_ANNOTATED_CDS"/>
    <property type="molecule type" value="Genomic_DNA"/>
</dbReference>
<sequence>MKKMQQVKHNECIRLKTKIGELSEVITKLEGQLSTVKTDNARLQTDLLECQKQNVDHKTEVNRLELELTKAASELIRQSMKTQ</sequence>
<dbReference type="VEuPathDB" id="VectorBase:AARA21_006949"/>
<organism evidence="1 2">
    <name type="scientific">Anopheles arabiensis</name>
    <name type="common">Mosquito</name>
    <dbReference type="NCBI Taxonomy" id="7173"/>
    <lineage>
        <taxon>Eukaryota</taxon>
        <taxon>Metazoa</taxon>
        <taxon>Ecdysozoa</taxon>
        <taxon>Arthropoda</taxon>
        <taxon>Hexapoda</taxon>
        <taxon>Insecta</taxon>
        <taxon>Pterygota</taxon>
        <taxon>Neoptera</taxon>
        <taxon>Endopterygota</taxon>
        <taxon>Diptera</taxon>
        <taxon>Nematocera</taxon>
        <taxon>Culicoidea</taxon>
        <taxon>Culicidae</taxon>
        <taxon>Anophelinae</taxon>
        <taxon>Anopheles</taxon>
    </lineage>
</organism>
<evidence type="ECO:0000313" key="1">
    <source>
        <dbReference type="EnsemblMetazoa" id="AARA014324-PA"/>
    </source>
</evidence>
<protein>
    <submittedName>
        <fullName evidence="1">Uncharacterized protein</fullName>
    </submittedName>
</protein>
<proteinExistence type="predicted"/>
<evidence type="ECO:0000313" key="2">
    <source>
        <dbReference type="Proteomes" id="UP000075840"/>
    </source>
</evidence>
<dbReference type="EnsemblMetazoa" id="AARA014324-RA">
    <property type="protein sequence ID" value="AARA014324-PA"/>
    <property type="gene ID" value="AARA014324"/>
</dbReference>
<dbReference type="Proteomes" id="UP000075840">
    <property type="component" value="Unassembled WGS sequence"/>
</dbReference>